<comment type="caution">
    <text evidence="1">The sequence shown here is derived from an EMBL/GenBank/DDBJ whole genome shotgun (WGS) entry which is preliminary data.</text>
</comment>
<reference evidence="1" key="1">
    <citation type="submission" date="2020-06" db="EMBL/GenBank/DDBJ databases">
        <authorList>
            <person name="Li T."/>
            <person name="Hu X."/>
            <person name="Zhang T."/>
            <person name="Song X."/>
            <person name="Zhang H."/>
            <person name="Dai N."/>
            <person name="Sheng W."/>
            <person name="Hou X."/>
            <person name="Wei L."/>
        </authorList>
    </citation>
    <scope>NUCLEOTIDE SEQUENCE</scope>
    <source>
        <strain evidence="1">KEN1</strain>
        <tissue evidence="1">Leaf</tissue>
    </source>
</reference>
<sequence>MGCIKRILETTEHALGLKINLDKSAMVFNKNITHATKENLVAMLGWRLRKNMRNTSDFLEQWADKKGKCSMASRILFGVRYKRGRLRSFLKRADQCS</sequence>
<organism evidence="1">
    <name type="scientific">Sesamum latifolium</name>
    <dbReference type="NCBI Taxonomy" id="2727402"/>
    <lineage>
        <taxon>Eukaryota</taxon>
        <taxon>Viridiplantae</taxon>
        <taxon>Streptophyta</taxon>
        <taxon>Embryophyta</taxon>
        <taxon>Tracheophyta</taxon>
        <taxon>Spermatophyta</taxon>
        <taxon>Magnoliopsida</taxon>
        <taxon>eudicotyledons</taxon>
        <taxon>Gunneridae</taxon>
        <taxon>Pentapetalae</taxon>
        <taxon>asterids</taxon>
        <taxon>lamiids</taxon>
        <taxon>Lamiales</taxon>
        <taxon>Pedaliaceae</taxon>
        <taxon>Sesamum</taxon>
    </lineage>
</organism>
<evidence type="ECO:0000313" key="1">
    <source>
        <dbReference type="EMBL" id="KAL0458308.1"/>
    </source>
</evidence>
<proteinExistence type="predicted"/>
<evidence type="ECO:0008006" key="2">
    <source>
        <dbReference type="Google" id="ProtNLM"/>
    </source>
</evidence>
<name>A0AAW2XW21_9LAMI</name>
<protein>
    <recommendedName>
        <fullName evidence="2">Reverse transcriptase</fullName>
    </recommendedName>
</protein>
<reference evidence="1" key="2">
    <citation type="journal article" date="2024" name="Plant">
        <title>Genomic evolution and insights into agronomic trait innovations of Sesamum species.</title>
        <authorList>
            <person name="Miao H."/>
            <person name="Wang L."/>
            <person name="Qu L."/>
            <person name="Liu H."/>
            <person name="Sun Y."/>
            <person name="Le M."/>
            <person name="Wang Q."/>
            <person name="Wei S."/>
            <person name="Zheng Y."/>
            <person name="Lin W."/>
            <person name="Duan Y."/>
            <person name="Cao H."/>
            <person name="Xiong S."/>
            <person name="Wang X."/>
            <person name="Wei L."/>
            <person name="Li C."/>
            <person name="Ma Q."/>
            <person name="Ju M."/>
            <person name="Zhao R."/>
            <person name="Li G."/>
            <person name="Mu C."/>
            <person name="Tian Q."/>
            <person name="Mei H."/>
            <person name="Zhang T."/>
            <person name="Gao T."/>
            <person name="Zhang H."/>
        </authorList>
    </citation>
    <scope>NUCLEOTIDE SEQUENCE</scope>
    <source>
        <strain evidence="1">KEN1</strain>
    </source>
</reference>
<accession>A0AAW2XW21</accession>
<gene>
    <name evidence="1" type="ORF">Slati_0458000</name>
</gene>
<dbReference type="AlphaFoldDB" id="A0AAW2XW21"/>
<dbReference type="EMBL" id="JACGWN010000002">
    <property type="protein sequence ID" value="KAL0458308.1"/>
    <property type="molecule type" value="Genomic_DNA"/>
</dbReference>